<evidence type="ECO:0000313" key="2">
    <source>
        <dbReference type="EMBL" id="CAH1419760.1"/>
    </source>
</evidence>
<comment type="caution">
    <text evidence="2">The sequence shown here is derived from an EMBL/GenBank/DDBJ whole genome shotgun (WGS) entry which is preliminary data.</text>
</comment>
<protein>
    <submittedName>
        <fullName evidence="2">Uncharacterized protein</fullName>
    </submittedName>
</protein>
<name>A0AAU9MCV8_9ASTR</name>
<accession>A0AAU9MCV8</accession>
<reference evidence="2 3" key="1">
    <citation type="submission" date="2022-01" db="EMBL/GenBank/DDBJ databases">
        <authorList>
            <person name="Xiong W."/>
            <person name="Schranz E."/>
        </authorList>
    </citation>
    <scope>NUCLEOTIDE SEQUENCE [LARGE SCALE GENOMIC DNA]</scope>
</reference>
<evidence type="ECO:0000313" key="3">
    <source>
        <dbReference type="Proteomes" id="UP001157418"/>
    </source>
</evidence>
<dbReference type="Proteomes" id="UP001157418">
    <property type="component" value="Unassembled WGS sequence"/>
</dbReference>
<feature type="transmembrane region" description="Helical" evidence="1">
    <location>
        <begin position="40"/>
        <end position="58"/>
    </location>
</feature>
<keyword evidence="1" id="KW-0472">Membrane</keyword>
<proteinExistence type="predicted"/>
<dbReference type="EMBL" id="CAKMRJ010000535">
    <property type="protein sequence ID" value="CAH1419760.1"/>
    <property type="molecule type" value="Genomic_DNA"/>
</dbReference>
<keyword evidence="1" id="KW-1133">Transmembrane helix</keyword>
<sequence length="68" mass="7833">MYNRRCSKLIELFQLSEEIHVIKDSSLVLDMSEIREAQRLGFIFFSISLATTIFDFGSKSQTLGEDKV</sequence>
<dbReference type="AlphaFoldDB" id="A0AAU9MCV8"/>
<evidence type="ECO:0000256" key="1">
    <source>
        <dbReference type="SAM" id="Phobius"/>
    </source>
</evidence>
<keyword evidence="3" id="KW-1185">Reference proteome</keyword>
<gene>
    <name evidence="2" type="ORF">LVIROSA_LOCUS7269</name>
</gene>
<organism evidence="2 3">
    <name type="scientific">Lactuca virosa</name>
    <dbReference type="NCBI Taxonomy" id="75947"/>
    <lineage>
        <taxon>Eukaryota</taxon>
        <taxon>Viridiplantae</taxon>
        <taxon>Streptophyta</taxon>
        <taxon>Embryophyta</taxon>
        <taxon>Tracheophyta</taxon>
        <taxon>Spermatophyta</taxon>
        <taxon>Magnoliopsida</taxon>
        <taxon>eudicotyledons</taxon>
        <taxon>Gunneridae</taxon>
        <taxon>Pentapetalae</taxon>
        <taxon>asterids</taxon>
        <taxon>campanulids</taxon>
        <taxon>Asterales</taxon>
        <taxon>Asteraceae</taxon>
        <taxon>Cichorioideae</taxon>
        <taxon>Cichorieae</taxon>
        <taxon>Lactucinae</taxon>
        <taxon>Lactuca</taxon>
    </lineage>
</organism>
<keyword evidence="1" id="KW-0812">Transmembrane</keyword>